<feature type="compositionally biased region" description="Pro residues" evidence="4">
    <location>
        <begin position="117"/>
        <end position="127"/>
    </location>
</feature>
<evidence type="ECO:0000256" key="4">
    <source>
        <dbReference type="SAM" id="MobiDB-lite"/>
    </source>
</evidence>
<feature type="compositionally biased region" description="Pro residues" evidence="4">
    <location>
        <begin position="711"/>
        <end position="727"/>
    </location>
</feature>
<dbReference type="EMBL" id="OZ037946">
    <property type="protein sequence ID" value="CAL1703374.1"/>
    <property type="molecule type" value="Genomic_DNA"/>
</dbReference>
<dbReference type="Pfam" id="PF00400">
    <property type="entry name" value="WD40"/>
    <property type="match status" value="1"/>
</dbReference>
<dbReference type="Gene3D" id="2.130.10.10">
    <property type="entry name" value="YVTN repeat-like/Quinoprotein amine dehydrogenase"/>
    <property type="match status" value="2"/>
</dbReference>
<evidence type="ECO:0000313" key="5">
    <source>
        <dbReference type="EMBL" id="CAL1703374.1"/>
    </source>
</evidence>
<feature type="region of interest" description="Disordered" evidence="4">
    <location>
        <begin position="245"/>
        <end position="398"/>
    </location>
</feature>
<feature type="compositionally biased region" description="Low complexity" evidence="4">
    <location>
        <begin position="283"/>
        <end position="304"/>
    </location>
</feature>
<evidence type="ECO:0008006" key="7">
    <source>
        <dbReference type="Google" id="ProtNLM"/>
    </source>
</evidence>
<dbReference type="PANTHER" id="PTHR22847:SF637">
    <property type="entry name" value="WD REPEAT DOMAIN 5B"/>
    <property type="match status" value="1"/>
</dbReference>
<feature type="compositionally biased region" description="Low complexity" evidence="4">
    <location>
        <begin position="653"/>
        <end position="666"/>
    </location>
</feature>
<evidence type="ECO:0000256" key="3">
    <source>
        <dbReference type="PROSITE-ProRule" id="PRU00221"/>
    </source>
</evidence>
<feature type="region of interest" description="Disordered" evidence="4">
    <location>
        <begin position="109"/>
        <end position="128"/>
    </location>
</feature>
<accession>A0ABP1D9K8</accession>
<feature type="compositionally biased region" description="Pro residues" evidence="4">
    <location>
        <begin position="502"/>
        <end position="521"/>
    </location>
</feature>
<dbReference type="PROSITE" id="PS50082">
    <property type="entry name" value="WD_REPEATS_2"/>
    <property type="match status" value="1"/>
</dbReference>
<feature type="compositionally biased region" description="Low complexity" evidence="4">
    <location>
        <begin position="456"/>
        <end position="475"/>
    </location>
</feature>
<dbReference type="SMART" id="SM00320">
    <property type="entry name" value="WD40"/>
    <property type="match status" value="2"/>
</dbReference>
<gene>
    <name evidence="5" type="ORF">GFSPODELE1_LOCUS4542</name>
</gene>
<sequence length="1176" mass="126351">MSGDNDSNSPEPTVASILGIKGPLRFRTHGATQKAHVVLRQVDLSEESEDEGDGKSMVYFSLFAQKRIEVKPGKEILLAVATPDGRYIDTPVMFTGELPGNEPKAMEVTPTKVAEKPPTPPATPAALPPRMRKTWSKILETSPAPAIPLIPRTHQSVGVQCDHTYDSHSVQTPAEPAVQQVSSSVQTEAVIESQAVAYSAAKIPSPIRTEEAATIEVTACSAEVPPSSPVSETYSPSLSVNLGMNFTGRDRSLSPMELDSPGSSPTLAPTGLLTQSEDDRPKSMSLSPPGLSLSTSSSSSPPGLDVHLSPLHLSPDSGDPPGLAIPAYESRPPHVLSSTPTDDGTAVGSTRVEATPTKSFTPTSQPVQSSPTPPGTDVTIVPNVKQEPAPYKPKRKPVLNPFVSGGLLTDFVSGSVARAAVDTPKVQSAPKSASPSPNPEPAITTPIRASHSKSLSPTTTSRAYSPPTPPSASSSKVKVEDIPPEPSKAEVAVAPLQCTPLTHPPPLNFVRSMPPPPPPRPVETQNGPNDTDRPIPILMPPRTSHGFFPPGPSRQDQPNGRQVRRTYTPPSDSKPPSFLPSGSFTNPLNIRPSGRPFIPRQNGFHQPQQQQQQQQHQGNGWPYNRQGNSATTPSKPPGGNDNLNNQQRDDRNANINRRASWGQPAPAAWPQPPPPGPPAPGPGIWPQPPASYDRGGWEEEYDPRNPMNGFAPPPPPPRDNMYPPPNITPQKSLELISAQYSTPQSSRQPSRASSISDNVSVSSTNFQPDRPPTPHYPPPINTSFIPPPPPRPGVNSQPITPTHPLPPKPSAFPNDHSRATWSPRQGVKRMASLEPISPQDNKQNSMFSWPTIEGTHTSRVKGEEEIAITSIVFNSDGTLFALTCSDRTVRIWNNRTRLEIARLGHTMSVLAVAWLDHDSGVVTLGDNGIVSTWTRNVQNKWQWAKILDAGGRGSNEQPTCLAFGGDRIAIAFPQAGVKVWLFVKGTWFPQRSILQHNVSAIKFVDGGDALIGATGDGVLWHCEIPNGTLKVSAFLKSKVLSLDVEGRNTLVALAGGRSQLLTISSDDHKGTIEQTYYLGDPELQSNALYDFGALFANRSQAIIYGAVRGCLMVWDRSTADVSYGMAHGENDQVLAISSFEGGQTSNIQIITGTRNGRLTWFTQPAEGQVRKRVKVA</sequence>
<keyword evidence="6" id="KW-1185">Reference proteome</keyword>
<protein>
    <recommendedName>
        <fullName evidence="7">WD40 repeat-like protein</fullName>
    </recommendedName>
</protein>
<dbReference type="SUPFAM" id="SSF50978">
    <property type="entry name" value="WD40 repeat-like"/>
    <property type="match status" value="1"/>
</dbReference>
<feature type="compositionally biased region" description="Pro residues" evidence="4">
    <location>
        <begin position="667"/>
        <end position="689"/>
    </location>
</feature>
<dbReference type="Proteomes" id="UP001497453">
    <property type="component" value="Chromosome 3"/>
</dbReference>
<proteinExistence type="predicted"/>
<organism evidence="5 6">
    <name type="scientific">Somion occarium</name>
    <dbReference type="NCBI Taxonomy" id="3059160"/>
    <lineage>
        <taxon>Eukaryota</taxon>
        <taxon>Fungi</taxon>
        <taxon>Dikarya</taxon>
        <taxon>Basidiomycota</taxon>
        <taxon>Agaricomycotina</taxon>
        <taxon>Agaricomycetes</taxon>
        <taxon>Polyporales</taxon>
        <taxon>Cerrenaceae</taxon>
        <taxon>Somion</taxon>
    </lineage>
</organism>
<feature type="compositionally biased region" description="Pro residues" evidence="4">
    <location>
        <begin position="769"/>
        <end position="792"/>
    </location>
</feature>
<feature type="compositionally biased region" description="Low complexity" evidence="4">
    <location>
        <begin position="741"/>
        <end position="763"/>
    </location>
</feature>
<keyword evidence="2" id="KW-0677">Repeat</keyword>
<feature type="compositionally biased region" description="Low complexity" evidence="4">
    <location>
        <begin position="605"/>
        <end position="617"/>
    </location>
</feature>
<dbReference type="InterPro" id="IPR015943">
    <property type="entry name" value="WD40/YVTN_repeat-like_dom_sf"/>
</dbReference>
<keyword evidence="1 3" id="KW-0853">WD repeat</keyword>
<feature type="compositionally biased region" description="Low complexity" evidence="4">
    <location>
        <begin position="361"/>
        <end position="370"/>
    </location>
</feature>
<dbReference type="InterPro" id="IPR001680">
    <property type="entry name" value="WD40_rpt"/>
</dbReference>
<reference evidence="6" key="1">
    <citation type="submission" date="2024-04" db="EMBL/GenBank/DDBJ databases">
        <authorList>
            <person name="Shaw F."/>
            <person name="Minotto A."/>
        </authorList>
    </citation>
    <scope>NUCLEOTIDE SEQUENCE [LARGE SCALE GENOMIC DNA]</scope>
</reference>
<feature type="repeat" description="WD" evidence="3">
    <location>
        <begin position="868"/>
        <end position="902"/>
    </location>
</feature>
<dbReference type="PANTHER" id="PTHR22847">
    <property type="entry name" value="WD40 REPEAT PROTEIN"/>
    <property type="match status" value="1"/>
</dbReference>
<evidence type="ECO:0000256" key="1">
    <source>
        <dbReference type="ARBA" id="ARBA00022574"/>
    </source>
</evidence>
<dbReference type="InterPro" id="IPR036322">
    <property type="entry name" value="WD40_repeat_dom_sf"/>
</dbReference>
<feature type="compositionally biased region" description="Pro residues" evidence="4">
    <location>
        <begin position="801"/>
        <end position="810"/>
    </location>
</feature>
<name>A0ABP1D9K8_9APHY</name>
<feature type="compositionally biased region" description="Polar residues" evidence="4">
    <location>
        <begin position="261"/>
        <end position="275"/>
    </location>
</feature>
<feature type="region of interest" description="Disordered" evidence="4">
    <location>
        <begin position="421"/>
        <end position="826"/>
    </location>
</feature>
<evidence type="ECO:0000256" key="2">
    <source>
        <dbReference type="ARBA" id="ARBA00022737"/>
    </source>
</evidence>
<evidence type="ECO:0000313" key="6">
    <source>
        <dbReference type="Proteomes" id="UP001497453"/>
    </source>
</evidence>